<dbReference type="EMBL" id="CAJOAY010000113">
    <property type="protein sequence ID" value="CAF3543152.1"/>
    <property type="molecule type" value="Genomic_DNA"/>
</dbReference>
<proteinExistence type="predicted"/>
<gene>
    <name evidence="2" type="ORF">OKA104_LOCUS3704</name>
    <name evidence="1" type="ORF">VCS650_LOCUS21840</name>
</gene>
<dbReference type="EMBL" id="CAJNON010000239">
    <property type="protein sequence ID" value="CAF1132974.1"/>
    <property type="molecule type" value="Genomic_DNA"/>
</dbReference>
<organism evidence="1 3">
    <name type="scientific">Adineta steineri</name>
    <dbReference type="NCBI Taxonomy" id="433720"/>
    <lineage>
        <taxon>Eukaryota</taxon>
        <taxon>Metazoa</taxon>
        <taxon>Spiralia</taxon>
        <taxon>Gnathifera</taxon>
        <taxon>Rotifera</taxon>
        <taxon>Eurotatoria</taxon>
        <taxon>Bdelloidea</taxon>
        <taxon>Adinetida</taxon>
        <taxon>Adinetidae</taxon>
        <taxon>Adineta</taxon>
    </lineage>
</organism>
<name>A0A814RHD9_9BILA</name>
<sequence length="111" mass="12365">MYCNARESKDSDKSVVKRACVPIGGLCGSPKDCCGYDDPNSGYCVLCQSRGIFIPYGRNRCMCDATETIPYDRVTKIITGDRCNGHDASKTRCKVKVYPPGHRFARGKKRF</sequence>
<reference evidence="1" key="1">
    <citation type="submission" date="2021-02" db="EMBL/GenBank/DDBJ databases">
        <authorList>
            <person name="Nowell W R."/>
        </authorList>
    </citation>
    <scope>NUCLEOTIDE SEQUENCE</scope>
</reference>
<evidence type="ECO:0000313" key="1">
    <source>
        <dbReference type="EMBL" id="CAF1132974.1"/>
    </source>
</evidence>
<dbReference type="OrthoDB" id="9970035at2759"/>
<dbReference type="AlphaFoldDB" id="A0A814RHD9"/>
<evidence type="ECO:0000313" key="2">
    <source>
        <dbReference type="EMBL" id="CAF3543152.1"/>
    </source>
</evidence>
<accession>A0A814RHD9</accession>
<dbReference type="Proteomes" id="UP000663881">
    <property type="component" value="Unassembled WGS sequence"/>
</dbReference>
<comment type="caution">
    <text evidence="1">The sequence shown here is derived from an EMBL/GenBank/DDBJ whole genome shotgun (WGS) entry which is preliminary data.</text>
</comment>
<evidence type="ECO:0000313" key="3">
    <source>
        <dbReference type="Proteomes" id="UP000663891"/>
    </source>
</evidence>
<protein>
    <submittedName>
        <fullName evidence="1">Uncharacterized protein</fullName>
    </submittedName>
</protein>
<dbReference type="Proteomes" id="UP000663891">
    <property type="component" value="Unassembled WGS sequence"/>
</dbReference>